<gene>
    <name evidence="1" type="ORF">BKA55DRAFT_241216</name>
</gene>
<dbReference type="EMBL" id="JAGMUX010000003">
    <property type="protein sequence ID" value="KAH7265208.1"/>
    <property type="molecule type" value="Genomic_DNA"/>
</dbReference>
<dbReference type="GeneID" id="70215260"/>
<protein>
    <submittedName>
        <fullName evidence="1">Uncharacterized protein</fullName>
    </submittedName>
</protein>
<dbReference type="Proteomes" id="UP000720189">
    <property type="component" value="Unassembled WGS sequence"/>
</dbReference>
<comment type="caution">
    <text evidence="1">The sequence shown here is derived from an EMBL/GenBank/DDBJ whole genome shotgun (WGS) entry which is preliminary data.</text>
</comment>
<dbReference type="RefSeq" id="XP_046053943.1">
    <property type="nucleotide sequence ID" value="XM_046185306.1"/>
</dbReference>
<accession>A0A9P9HXX0</accession>
<dbReference type="AlphaFoldDB" id="A0A9P9HXX0"/>
<organism evidence="1 2">
    <name type="scientific">Fusarium redolens</name>
    <dbReference type="NCBI Taxonomy" id="48865"/>
    <lineage>
        <taxon>Eukaryota</taxon>
        <taxon>Fungi</taxon>
        <taxon>Dikarya</taxon>
        <taxon>Ascomycota</taxon>
        <taxon>Pezizomycotina</taxon>
        <taxon>Sordariomycetes</taxon>
        <taxon>Hypocreomycetidae</taxon>
        <taxon>Hypocreales</taxon>
        <taxon>Nectriaceae</taxon>
        <taxon>Fusarium</taxon>
        <taxon>Fusarium redolens species complex</taxon>
    </lineage>
</organism>
<proteinExistence type="predicted"/>
<evidence type="ECO:0000313" key="2">
    <source>
        <dbReference type="Proteomes" id="UP000720189"/>
    </source>
</evidence>
<evidence type="ECO:0000313" key="1">
    <source>
        <dbReference type="EMBL" id="KAH7265208.1"/>
    </source>
</evidence>
<reference evidence="1" key="1">
    <citation type="journal article" date="2021" name="Nat. Commun.">
        <title>Genetic determinants of endophytism in the Arabidopsis root mycobiome.</title>
        <authorList>
            <person name="Mesny F."/>
            <person name="Miyauchi S."/>
            <person name="Thiergart T."/>
            <person name="Pickel B."/>
            <person name="Atanasova L."/>
            <person name="Karlsson M."/>
            <person name="Huettel B."/>
            <person name="Barry K.W."/>
            <person name="Haridas S."/>
            <person name="Chen C."/>
            <person name="Bauer D."/>
            <person name="Andreopoulos W."/>
            <person name="Pangilinan J."/>
            <person name="LaButti K."/>
            <person name="Riley R."/>
            <person name="Lipzen A."/>
            <person name="Clum A."/>
            <person name="Drula E."/>
            <person name="Henrissat B."/>
            <person name="Kohler A."/>
            <person name="Grigoriev I.V."/>
            <person name="Martin F.M."/>
            <person name="Hacquard S."/>
        </authorList>
    </citation>
    <scope>NUCLEOTIDE SEQUENCE</scope>
    <source>
        <strain evidence="1">MPI-CAGE-AT-0023</strain>
    </source>
</reference>
<name>A0A9P9HXX0_FUSRE</name>
<sequence length="183" mass="20589">MLSCFTTLLTDHVYGTLLEIWRPHYPLRFQTTSRNLRRVQCGKLSCDFIPVRSSRHPFGIFGEGDAPTPKKACSLRQCEGSSFLIMVKECGVSEYPYPQKAIGAGNIRLANRVWGICTIHHNDILIYPASTSLLMLLPHMAEKHNWSRLSGVANPLQRPLSILSELFMSQSGVYTYALVQFSA</sequence>
<keyword evidence="2" id="KW-1185">Reference proteome</keyword>